<dbReference type="InterPro" id="IPR016156">
    <property type="entry name" value="FAD/NAD-linked_Rdtase_dimer_sf"/>
</dbReference>
<name>A0A4R7W497_9PSEU</name>
<proteinExistence type="predicted"/>
<sequence>MRSVTIVGASLAGLSTARALRALSYEGRITVVGEERHEPYDRPPLSKEFLAGTIGVTDLALSTEDDGVLDIEWRLGQKAVGLDRGRRAVALSGGEELVSDGVVLATGARARALPGSLRGVHTLRTLDDALALRSALLRGGPVVVIGAGFVGAEVASTARGLGLDVTVVEALPTPLAGPLGVEMGAHVAALHTDHGTRLVTGVGVTGFVGGAGVEGVRLADGRVLPAATVVAGVGAVPNVEWLTGFPLCPGVRTDARGATDVPGVVAVGDCASAYNPFAGEVVRLEHWTNALRQPAVAAATLLGKQPSTRQEPPYFWSDQYGVRLQFAGHHRVGDTVEVIEGDTESRSFVAVYRREGREVAVLAIDRPRPFGRRRRTLAVPEAEVVG</sequence>
<evidence type="ECO:0000313" key="8">
    <source>
        <dbReference type="Proteomes" id="UP000294927"/>
    </source>
</evidence>
<dbReference type="GO" id="GO:0016651">
    <property type="term" value="F:oxidoreductase activity, acting on NAD(P)H"/>
    <property type="evidence" value="ECO:0007669"/>
    <property type="project" value="TreeGrafter"/>
</dbReference>
<keyword evidence="8" id="KW-1185">Reference proteome</keyword>
<dbReference type="AlphaFoldDB" id="A0A4R7W497"/>
<keyword evidence="3" id="KW-0274">FAD</keyword>
<reference evidence="7 8" key="1">
    <citation type="submission" date="2019-03" db="EMBL/GenBank/DDBJ databases">
        <title>Genomic Encyclopedia of Archaeal and Bacterial Type Strains, Phase II (KMG-II): from individual species to whole genera.</title>
        <authorList>
            <person name="Goeker M."/>
        </authorList>
    </citation>
    <scope>NUCLEOTIDE SEQUENCE [LARGE SCALE GENOMIC DNA]</scope>
    <source>
        <strain evidence="7 8">DSM 45499</strain>
    </source>
</reference>
<keyword evidence="4" id="KW-0560">Oxidoreductase</keyword>
<dbReference type="Gene3D" id="3.50.50.60">
    <property type="entry name" value="FAD/NAD(P)-binding domain"/>
    <property type="match status" value="2"/>
</dbReference>
<dbReference type="OrthoDB" id="4475657at2"/>
<accession>A0A4R7W497</accession>
<evidence type="ECO:0000256" key="1">
    <source>
        <dbReference type="ARBA" id="ARBA00001974"/>
    </source>
</evidence>
<evidence type="ECO:0000259" key="5">
    <source>
        <dbReference type="Pfam" id="PF07992"/>
    </source>
</evidence>
<dbReference type="Pfam" id="PF07992">
    <property type="entry name" value="Pyr_redox_2"/>
    <property type="match status" value="1"/>
</dbReference>
<gene>
    <name evidence="7" type="ORF">CLV71_101265</name>
</gene>
<dbReference type="PRINTS" id="PR00368">
    <property type="entry name" value="FADPNR"/>
</dbReference>
<feature type="domain" description="FAD/NAD(P)-binding" evidence="5">
    <location>
        <begin position="3"/>
        <end position="293"/>
    </location>
</feature>
<dbReference type="PANTHER" id="PTHR43557:SF2">
    <property type="entry name" value="RIESKE DOMAIN-CONTAINING PROTEIN-RELATED"/>
    <property type="match status" value="1"/>
</dbReference>
<organism evidence="7 8">
    <name type="scientific">Actinophytocola oryzae</name>
    <dbReference type="NCBI Taxonomy" id="502181"/>
    <lineage>
        <taxon>Bacteria</taxon>
        <taxon>Bacillati</taxon>
        <taxon>Actinomycetota</taxon>
        <taxon>Actinomycetes</taxon>
        <taxon>Pseudonocardiales</taxon>
        <taxon>Pseudonocardiaceae</taxon>
    </lineage>
</organism>
<evidence type="ECO:0000259" key="6">
    <source>
        <dbReference type="Pfam" id="PF14759"/>
    </source>
</evidence>
<comment type="caution">
    <text evidence="7">The sequence shown here is derived from an EMBL/GenBank/DDBJ whole genome shotgun (WGS) entry which is preliminary data.</text>
</comment>
<feature type="domain" description="Reductase C-terminal" evidence="6">
    <location>
        <begin position="314"/>
        <end position="378"/>
    </location>
</feature>
<dbReference type="SUPFAM" id="SSF55424">
    <property type="entry name" value="FAD/NAD-linked reductases, dimerisation (C-terminal) domain"/>
    <property type="match status" value="1"/>
</dbReference>
<dbReference type="Proteomes" id="UP000294927">
    <property type="component" value="Unassembled WGS sequence"/>
</dbReference>
<evidence type="ECO:0000256" key="3">
    <source>
        <dbReference type="ARBA" id="ARBA00022827"/>
    </source>
</evidence>
<dbReference type="Gene3D" id="3.30.390.30">
    <property type="match status" value="1"/>
</dbReference>
<evidence type="ECO:0000256" key="4">
    <source>
        <dbReference type="ARBA" id="ARBA00023002"/>
    </source>
</evidence>
<comment type="cofactor">
    <cofactor evidence="1">
        <name>FAD</name>
        <dbReference type="ChEBI" id="CHEBI:57692"/>
    </cofactor>
</comment>
<dbReference type="InterPro" id="IPR050446">
    <property type="entry name" value="FAD-oxidoreductase/Apoptosis"/>
</dbReference>
<dbReference type="SUPFAM" id="SSF51905">
    <property type="entry name" value="FAD/NAD(P)-binding domain"/>
    <property type="match status" value="2"/>
</dbReference>
<dbReference type="EMBL" id="SOCP01000001">
    <property type="protein sequence ID" value="TDV57394.1"/>
    <property type="molecule type" value="Genomic_DNA"/>
</dbReference>
<keyword evidence="2" id="KW-0285">Flavoprotein</keyword>
<evidence type="ECO:0000313" key="7">
    <source>
        <dbReference type="EMBL" id="TDV57394.1"/>
    </source>
</evidence>
<protein>
    <submittedName>
        <fullName evidence="7">NAD/ferredoxin-dependent reductase-like protein</fullName>
    </submittedName>
</protein>
<dbReference type="PRINTS" id="PR00469">
    <property type="entry name" value="PNDRDTASEII"/>
</dbReference>
<dbReference type="Pfam" id="PF14759">
    <property type="entry name" value="Reductase_C"/>
    <property type="match status" value="1"/>
</dbReference>
<dbReference type="InterPro" id="IPR036188">
    <property type="entry name" value="FAD/NAD-bd_sf"/>
</dbReference>
<dbReference type="GO" id="GO:0005737">
    <property type="term" value="C:cytoplasm"/>
    <property type="evidence" value="ECO:0007669"/>
    <property type="project" value="TreeGrafter"/>
</dbReference>
<dbReference type="InterPro" id="IPR023753">
    <property type="entry name" value="FAD/NAD-binding_dom"/>
</dbReference>
<dbReference type="RefSeq" id="WP_133900677.1">
    <property type="nucleotide sequence ID" value="NZ_SOCP01000001.1"/>
</dbReference>
<dbReference type="InterPro" id="IPR028202">
    <property type="entry name" value="Reductase_C"/>
</dbReference>
<evidence type="ECO:0000256" key="2">
    <source>
        <dbReference type="ARBA" id="ARBA00022630"/>
    </source>
</evidence>
<dbReference type="PANTHER" id="PTHR43557">
    <property type="entry name" value="APOPTOSIS-INDUCING FACTOR 1"/>
    <property type="match status" value="1"/>
</dbReference>